<name>A0A0D3FL58_9ORYZ</name>
<dbReference type="Gramene" id="OBART03G25630.1">
    <property type="protein sequence ID" value="OBART03G25630.1"/>
    <property type="gene ID" value="OBART03G25630"/>
</dbReference>
<feature type="region of interest" description="Disordered" evidence="1">
    <location>
        <begin position="43"/>
        <end position="66"/>
    </location>
</feature>
<dbReference type="Proteomes" id="UP000026960">
    <property type="component" value="Chromosome 3"/>
</dbReference>
<dbReference type="EnsemblPlants" id="OBART03G25630.1">
    <property type="protein sequence ID" value="OBART03G25630.1"/>
    <property type="gene ID" value="OBART03G25630"/>
</dbReference>
<sequence length="85" mass="8802">MAGELHRSLSLSLLSLSSPASSTSRRCQSGAADLAPKLADLALPRSDWDGDDGGAGGGGRGADPSTPQLLVKLIGRIGWWRCGWI</sequence>
<proteinExistence type="predicted"/>
<reference evidence="2" key="1">
    <citation type="journal article" date="2009" name="Rice">
        <title>De Novo Next Generation Sequencing of Plant Genomes.</title>
        <authorList>
            <person name="Rounsley S."/>
            <person name="Marri P.R."/>
            <person name="Yu Y."/>
            <person name="He R."/>
            <person name="Sisneros N."/>
            <person name="Goicoechea J.L."/>
            <person name="Lee S.J."/>
            <person name="Angelova A."/>
            <person name="Kudrna D."/>
            <person name="Luo M."/>
            <person name="Affourtit J."/>
            <person name="Desany B."/>
            <person name="Knight J."/>
            <person name="Niazi F."/>
            <person name="Egholm M."/>
            <person name="Wing R.A."/>
        </authorList>
    </citation>
    <scope>NUCLEOTIDE SEQUENCE [LARGE SCALE GENOMIC DNA]</scope>
    <source>
        <strain evidence="2">cv. IRGC 105608</strain>
    </source>
</reference>
<keyword evidence="3" id="KW-1185">Reference proteome</keyword>
<evidence type="ECO:0000256" key="1">
    <source>
        <dbReference type="SAM" id="MobiDB-lite"/>
    </source>
</evidence>
<dbReference type="AlphaFoldDB" id="A0A0D3FL58"/>
<evidence type="ECO:0000313" key="2">
    <source>
        <dbReference type="EnsemblPlants" id="OBART03G25630.1"/>
    </source>
</evidence>
<dbReference type="PaxDb" id="65489-OBART03G25630.1"/>
<reference evidence="2" key="2">
    <citation type="submission" date="2015-03" db="UniProtKB">
        <authorList>
            <consortium name="EnsemblPlants"/>
        </authorList>
    </citation>
    <scope>IDENTIFICATION</scope>
</reference>
<evidence type="ECO:0000313" key="3">
    <source>
        <dbReference type="Proteomes" id="UP000026960"/>
    </source>
</evidence>
<accession>A0A0D3FL58</accession>
<protein>
    <submittedName>
        <fullName evidence="2">Uncharacterized protein</fullName>
    </submittedName>
</protein>
<dbReference type="HOGENOM" id="CLU_2516611_0_0_1"/>
<organism evidence="2">
    <name type="scientific">Oryza barthii</name>
    <dbReference type="NCBI Taxonomy" id="65489"/>
    <lineage>
        <taxon>Eukaryota</taxon>
        <taxon>Viridiplantae</taxon>
        <taxon>Streptophyta</taxon>
        <taxon>Embryophyta</taxon>
        <taxon>Tracheophyta</taxon>
        <taxon>Spermatophyta</taxon>
        <taxon>Magnoliopsida</taxon>
        <taxon>Liliopsida</taxon>
        <taxon>Poales</taxon>
        <taxon>Poaceae</taxon>
        <taxon>BOP clade</taxon>
        <taxon>Oryzoideae</taxon>
        <taxon>Oryzeae</taxon>
        <taxon>Oryzinae</taxon>
        <taxon>Oryza</taxon>
    </lineage>
</organism>